<feature type="coiled-coil region" evidence="1">
    <location>
        <begin position="16"/>
        <end position="77"/>
    </location>
</feature>
<protein>
    <recommendedName>
        <fullName evidence="4">V-type ATP synthase subunit H</fullName>
    </recommendedName>
</protein>
<comment type="caution">
    <text evidence="2">The sequence shown here is derived from an EMBL/GenBank/DDBJ whole genome shotgun (WGS) entry which is preliminary data.</text>
</comment>
<evidence type="ECO:0000313" key="2">
    <source>
        <dbReference type="EMBL" id="MBO8436013.1"/>
    </source>
</evidence>
<dbReference type="Gene3D" id="1.20.5.2950">
    <property type="match status" value="1"/>
</dbReference>
<dbReference type="AlphaFoldDB" id="A0A9D9H5X1"/>
<reference evidence="2" key="1">
    <citation type="submission" date="2020-10" db="EMBL/GenBank/DDBJ databases">
        <authorList>
            <person name="Gilroy R."/>
        </authorList>
    </citation>
    <scope>NUCLEOTIDE SEQUENCE</scope>
    <source>
        <strain evidence="2">7293</strain>
    </source>
</reference>
<gene>
    <name evidence="2" type="ORF">IAA97_03435</name>
</gene>
<dbReference type="Proteomes" id="UP000823615">
    <property type="component" value="Unassembled WGS sequence"/>
</dbReference>
<evidence type="ECO:0000256" key="1">
    <source>
        <dbReference type="SAM" id="Coils"/>
    </source>
</evidence>
<evidence type="ECO:0008006" key="4">
    <source>
        <dbReference type="Google" id="ProtNLM"/>
    </source>
</evidence>
<reference evidence="2" key="2">
    <citation type="journal article" date="2021" name="PeerJ">
        <title>Extensive microbial diversity within the chicken gut microbiome revealed by metagenomics and culture.</title>
        <authorList>
            <person name="Gilroy R."/>
            <person name="Ravi A."/>
            <person name="Getino M."/>
            <person name="Pursley I."/>
            <person name="Horton D.L."/>
            <person name="Alikhan N.F."/>
            <person name="Baker D."/>
            <person name="Gharbi K."/>
            <person name="Hall N."/>
            <person name="Watson M."/>
            <person name="Adriaenssens E.M."/>
            <person name="Foster-Nyarko E."/>
            <person name="Jarju S."/>
            <person name="Secka A."/>
            <person name="Antonio M."/>
            <person name="Oren A."/>
            <person name="Chaudhuri R.R."/>
            <person name="La Ragione R."/>
            <person name="Hildebrand F."/>
            <person name="Pallen M.J."/>
        </authorList>
    </citation>
    <scope>NUCLEOTIDE SEQUENCE</scope>
    <source>
        <strain evidence="2">7293</strain>
    </source>
</reference>
<dbReference type="EMBL" id="JADIMT010000044">
    <property type="protein sequence ID" value="MBO8436013.1"/>
    <property type="molecule type" value="Genomic_DNA"/>
</dbReference>
<keyword evidence="1" id="KW-0175">Coiled coil</keyword>
<evidence type="ECO:0000313" key="3">
    <source>
        <dbReference type="Proteomes" id="UP000823615"/>
    </source>
</evidence>
<proteinExistence type="predicted"/>
<name>A0A9D9H5X1_9SPIO</name>
<organism evidence="2 3">
    <name type="scientific">Candidatus Ornithospirochaeta stercoripullorum</name>
    <dbReference type="NCBI Taxonomy" id="2840899"/>
    <lineage>
        <taxon>Bacteria</taxon>
        <taxon>Pseudomonadati</taxon>
        <taxon>Spirochaetota</taxon>
        <taxon>Spirochaetia</taxon>
        <taxon>Spirochaetales</taxon>
        <taxon>Spirochaetaceae</taxon>
        <taxon>Spirochaetaceae incertae sedis</taxon>
        <taxon>Candidatus Ornithospirochaeta</taxon>
    </lineage>
</organism>
<accession>A0A9D9H5X1</accession>
<sequence length="105" mass="11683">MIDDILSVEDQAAKIVEDAEKKAKETISEAHDEAQKIISEAVERVRENGKAEVDGAEELLEKHLAEYEEERVKIEESSSSVSPDVLEKAVTRIVERICRTGNFGA</sequence>